<dbReference type="InterPro" id="IPR004352">
    <property type="entry name" value="GH114_TIM-barrel"/>
</dbReference>
<dbReference type="Proteomes" id="UP000039046">
    <property type="component" value="Unassembled WGS sequence"/>
</dbReference>
<dbReference type="GO" id="GO:0004557">
    <property type="term" value="F:alpha-galactosidase activity"/>
    <property type="evidence" value="ECO:0007669"/>
    <property type="project" value="UniProtKB-EC"/>
</dbReference>
<dbReference type="InterPro" id="IPR013785">
    <property type="entry name" value="Aldolase_TIM"/>
</dbReference>
<feature type="compositionally biased region" description="Low complexity" evidence="3">
    <location>
        <begin position="391"/>
        <end position="403"/>
    </location>
</feature>
<dbReference type="Gene3D" id="3.20.20.70">
    <property type="entry name" value="Aldolase class I"/>
    <property type="match status" value="1"/>
</dbReference>
<evidence type="ECO:0000256" key="2">
    <source>
        <dbReference type="ARBA" id="ARBA00012755"/>
    </source>
</evidence>
<dbReference type="Pfam" id="PF00805">
    <property type="entry name" value="Pentapeptide"/>
    <property type="match status" value="1"/>
</dbReference>
<gene>
    <name evidence="5" type="ORF">VHEMI08741</name>
</gene>
<feature type="region of interest" description="Disordered" evidence="3">
    <location>
        <begin position="294"/>
        <end position="614"/>
    </location>
</feature>
<dbReference type="Gene3D" id="2.160.20.80">
    <property type="entry name" value="E3 ubiquitin-protein ligase SopA"/>
    <property type="match status" value="1"/>
</dbReference>
<feature type="compositionally biased region" description="Basic and acidic residues" evidence="3">
    <location>
        <begin position="497"/>
        <end position="614"/>
    </location>
</feature>
<organism evidence="5 6">
    <name type="scientific">[Torrubiella] hemipterigena</name>
    <dbReference type="NCBI Taxonomy" id="1531966"/>
    <lineage>
        <taxon>Eukaryota</taxon>
        <taxon>Fungi</taxon>
        <taxon>Dikarya</taxon>
        <taxon>Ascomycota</taxon>
        <taxon>Pezizomycotina</taxon>
        <taxon>Sordariomycetes</taxon>
        <taxon>Hypocreomycetidae</taxon>
        <taxon>Hypocreales</taxon>
        <taxon>Clavicipitaceae</taxon>
        <taxon>Clavicipitaceae incertae sedis</taxon>
        <taxon>'Torrubiella' clade</taxon>
    </lineage>
</organism>
<dbReference type="InterPro" id="IPR017853">
    <property type="entry name" value="GH"/>
</dbReference>
<feature type="domain" description="Glycoside-hydrolase family GH114 TIM-barrel" evidence="4">
    <location>
        <begin position="628"/>
        <end position="862"/>
    </location>
</feature>
<feature type="compositionally biased region" description="Basic and acidic residues" evidence="3">
    <location>
        <begin position="324"/>
        <end position="390"/>
    </location>
</feature>
<proteinExistence type="predicted"/>
<dbReference type="EMBL" id="CDHN01000005">
    <property type="protein sequence ID" value="CEJ93129.1"/>
    <property type="molecule type" value="Genomic_DNA"/>
</dbReference>
<feature type="compositionally biased region" description="Polar residues" evidence="3">
    <location>
        <begin position="421"/>
        <end position="432"/>
    </location>
</feature>
<comment type="catalytic activity">
    <reaction evidence="1">
        <text>Hydrolysis of terminal, non-reducing alpha-D-galactose residues in alpha-D-galactosides, including galactose oligosaccharides, galactomannans and galactolipids.</text>
        <dbReference type="EC" id="3.2.1.22"/>
    </reaction>
</comment>
<feature type="compositionally biased region" description="Basic and acidic residues" evidence="3">
    <location>
        <begin position="220"/>
        <end position="237"/>
    </location>
</feature>
<dbReference type="InterPro" id="IPR001646">
    <property type="entry name" value="5peptide_repeat"/>
</dbReference>
<dbReference type="SUPFAM" id="SSF141571">
    <property type="entry name" value="Pentapeptide repeat-like"/>
    <property type="match status" value="2"/>
</dbReference>
<feature type="compositionally biased region" description="Basic and acidic residues" evidence="3">
    <location>
        <begin position="433"/>
        <end position="453"/>
    </location>
</feature>
<reference evidence="5 6" key="1">
    <citation type="journal article" date="2015" name="Genome Announc.">
        <title>Draft Genome Sequence and Gene Annotation of the Entomopathogenic Fungus Verticillium hemipterigenum.</title>
        <authorList>
            <person name="Horn F."/>
            <person name="Habel A."/>
            <person name="Scharf D.H."/>
            <person name="Dworschak J."/>
            <person name="Brakhage A.A."/>
            <person name="Guthke R."/>
            <person name="Hertweck C."/>
            <person name="Linde J."/>
        </authorList>
    </citation>
    <scope>NUCLEOTIDE SEQUENCE [LARGE SCALE GENOMIC DNA]</scope>
</reference>
<feature type="compositionally biased region" description="Basic and acidic residues" evidence="3">
    <location>
        <begin position="404"/>
        <end position="420"/>
    </location>
</feature>
<sequence>MVVSYHNTTILPYSTPESCHASEFSYSPLLAPGYSTLDFCGRSLHYLSNLLYKYYFELFTSETFFDNDKSRYLPSIIQEGNMGKSSTRSTWKTLAVAGVSLATVLDVAGARVIDINAQGANGMREQVQNQVKNMLVPIPSQKLPDASQAVPQTIEPKVGDMLNGGDVGEVQFLTPETSESKGTDMESDLNSKADVDMRTRPLQLQDNDMEDSMRNNTRPSDVDGKDFMRGDSVDNKMDTGMSHGDGRDGNMMDEKMMDNKMNDVNMNDVNMNDVNMNDVNMNDVNMKQVNEKERNGNDVDFNRPGTGTKGMDMQDSNRTNMDTKAPEMKESEMGRPDMMDTKRPVTEDSPMRKPDVQIPDAKDSNMTDMKINDTMKDTKMKDTNMKDTNMKDSNMNDSNMNDSNMRDSDMKDSNMKDSKINDSNMKDTNMNDSMKDSNMRDSDMRKPDMKDSDMNQPGMKDSNMRDSDVRKPDMKDSDMRQPAKDSSMEDGQMNNKNAKDRNSNDKNTKDKNTNDKETKGKTTKDKNVDDKSTKDKNADDKNTKDSGMDKTKPDVKRPFIPDPKKPTMPDVKRPEMPDVKRPQMPDVKRPEMPDVKRPNVPGDDKTSTDEERGRIGRKSLWLPRVGATWQIVLRGAIDIRKMTSPNVEVWDIDAYENSAATIKQLQAQGKKVICYFSAGTYENYREDRNLFKQSDLGEVLEGWPDERWIKLSSPTVRSIMAKRIKTAAAKGCDAIDPDNVDGYSNKNGLGLTKNDTIDFMKFLTKEARSYNMSTGLKNAGDVIDPLLTTVDFAVNEQCVEFSECATFSKFIKANKPVFHIEYPAGAPWIGSAVAKGIFSRRGKANGSEGFSTVVKKLNLDGWVRYFDGSVANTIMG</sequence>
<dbReference type="PANTHER" id="PTHR35273">
    <property type="entry name" value="ALPHA-1,4 POLYGALACTOSAMINIDASE, PUTATIVE (AFU_ORTHOLOGUE AFUA_3G07890)-RELATED"/>
    <property type="match status" value="1"/>
</dbReference>
<evidence type="ECO:0000259" key="4">
    <source>
        <dbReference type="Pfam" id="PF03537"/>
    </source>
</evidence>
<evidence type="ECO:0000313" key="5">
    <source>
        <dbReference type="EMBL" id="CEJ93129.1"/>
    </source>
</evidence>
<dbReference type="SUPFAM" id="SSF51445">
    <property type="entry name" value="(Trans)glycosidases"/>
    <property type="match status" value="1"/>
</dbReference>
<name>A0A0A1TEF4_9HYPO</name>
<dbReference type="EC" id="3.2.1.22" evidence="2"/>
<feature type="compositionally biased region" description="Basic and acidic residues" evidence="3">
    <location>
        <begin position="462"/>
        <end position="487"/>
    </location>
</feature>
<dbReference type="PANTHER" id="PTHR35273:SF2">
    <property type="entry name" value="ALPHA-GALACTOSIDASE"/>
    <property type="match status" value="1"/>
</dbReference>
<evidence type="ECO:0000256" key="1">
    <source>
        <dbReference type="ARBA" id="ARBA00001255"/>
    </source>
</evidence>
<evidence type="ECO:0000313" key="6">
    <source>
        <dbReference type="Proteomes" id="UP000039046"/>
    </source>
</evidence>
<protein>
    <recommendedName>
        <fullName evidence="2">alpha-galactosidase</fullName>
        <ecNumber evidence="2">3.2.1.22</ecNumber>
    </recommendedName>
</protein>
<dbReference type="AlphaFoldDB" id="A0A0A1TEF4"/>
<evidence type="ECO:0000256" key="3">
    <source>
        <dbReference type="SAM" id="MobiDB-lite"/>
    </source>
</evidence>
<dbReference type="STRING" id="1531966.A0A0A1TEF4"/>
<feature type="region of interest" description="Disordered" evidence="3">
    <location>
        <begin position="205"/>
        <end position="250"/>
    </location>
</feature>
<dbReference type="HOGENOM" id="CLU_328233_0_0_1"/>
<dbReference type="Pfam" id="PF03537">
    <property type="entry name" value="Glyco_hydro_114"/>
    <property type="match status" value="1"/>
</dbReference>
<dbReference type="OrthoDB" id="2108802at2759"/>
<accession>A0A0A1TEF4</accession>
<keyword evidence="6" id="KW-1185">Reference proteome</keyword>